<dbReference type="PATRIC" id="fig|742734.4.peg.5460"/>
<dbReference type="OrthoDB" id="9805623at2"/>
<dbReference type="EMBL" id="ADLK01000047">
    <property type="protein sequence ID" value="KMW12929.1"/>
    <property type="molecule type" value="Genomic_DNA"/>
</dbReference>
<dbReference type="InterPro" id="IPR011642">
    <property type="entry name" value="Gate_dom"/>
</dbReference>
<evidence type="ECO:0000313" key="4">
    <source>
        <dbReference type="Proteomes" id="UP000037392"/>
    </source>
</evidence>
<dbReference type="RefSeq" id="WP_007870466.1">
    <property type="nucleotide sequence ID" value="NZ_KQ235885.1"/>
</dbReference>
<keyword evidence="1" id="KW-1133">Transmembrane helix</keyword>
<gene>
    <name evidence="3" type="ORF">HMPREF9470_05101</name>
</gene>
<dbReference type="PANTHER" id="PTHR35793:SF2">
    <property type="entry name" value="INNER MEMBRANE PROTEIN YJIG"/>
    <property type="match status" value="1"/>
</dbReference>
<evidence type="ECO:0000256" key="1">
    <source>
        <dbReference type="SAM" id="Phobius"/>
    </source>
</evidence>
<name>A0A0J9BKW4_9FIRM</name>
<dbReference type="InterPro" id="IPR052549">
    <property type="entry name" value="SpmB"/>
</dbReference>
<proteinExistence type="predicted"/>
<sequence length="176" mass="18317">MRFIIFLSEAMVPLMIFYIVGFGLLSGRPVLDDFIDGAKDGMKTVAGILPTLVGLMVSVGVLRASGFLDFLGKMLMAPAALIHLPPQIVPVILVRLVSNSAATGLVLDIFKEFGTDSSIGLIASILMSSTETVLYCMSVYFGSVGIRKTRYTLAGGLIATAAGVAVSVVLAGAVSG</sequence>
<dbReference type="GO" id="GO:0005886">
    <property type="term" value="C:plasma membrane"/>
    <property type="evidence" value="ECO:0007669"/>
    <property type="project" value="TreeGrafter"/>
</dbReference>
<dbReference type="Pfam" id="PF07670">
    <property type="entry name" value="Gate"/>
    <property type="match status" value="1"/>
</dbReference>
<feature type="transmembrane region" description="Helical" evidence="1">
    <location>
        <begin position="118"/>
        <end position="141"/>
    </location>
</feature>
<feature type="transmembrane region" description="Helical" evidence="1">
    <location>
        <begin position="45"/>
        <end position="62"/>
    </location>
</feature>
<dbReference type="PANTHER" id="PTHR35793">
    <property type="entry name" value="INNER MEMBRANE PROTEIN YJIG"/>
    <property type="match status" value="1"/>
</dbReference>
<feature type="domain" description="Nucleoside transporter/FeoB GTPase Gate" evidence="2">
    <location>
        <begin position="47"/>
        <end position="146"/>
    </location>
</feature>
<feature type="transmembrane region" description="Helical" evidence="1">
    <location>
        <begin position="7"/>
        <end position="25"/>
    </location>
</feature>
<dbReference type="AlphaFoldDB" id="A0A0J9BKW4"/>
<dbReference type="GeneID" id="93164888"/>
<feature type="transmembrane region" description="Helical" evidence="1">
    <location>
        <begin position="74"/>
        <end position="98"/>
    </location>
</feature>
<reference evidence="3 4" key="1">
    <citation type="submission" date="2011-04" db="EMBL/GenBank/DDBJ databases">
        <title>The Genome Sequence of Clostridium citroniae WAL-19142.</title>
        <authorList>
            <consortium name="The Broad Institute Genome Sequencing Platform"/>
            <person name="Earl A."/>
            <person name="Ward D."/>
            <person name="Feldgarden M."/>
            <person name="Gevers D."/>
            <person name="Warren Y.A."/>
            <person name="Tyrrell K.L."/>
            <person name="Citron D.M."/>
            <person name="Goldstein E.J."/>
            <person name="Daigneault M."/>
            <person name="Allen-Vercoe E."/>
            <person name="Young S.K."/>
            <person name="Zeng Q."/>
            <person name="Gargeya S."/>
            <person name="Fitzgerald M."/>
            <person name="Haas B."/>
            <person name="Abouelleil A."/>
            <person name="Alvarado L."/>
            <person name="Arachchi H.M."/>
            <person name="Berlin A."/>
            <person name="Brown A."/>
            <person name="Chapman S.B."/>
            <person name="Chen Z."/>
            <person name="Dunbar C."/>
            <person name="Freedman E."/>
            <person name="Gearin G."/>
            <person name="Gellesch M."/>
            <person name="Goldberg J."/>
            <person name="Griggs A."/>
            <person name="Gujja S."/>
            <person name="Heilman E.R."/>
            <person name="Heiman D."/>
            <person name="Howarth C."/>
            <person name="Larson L."/>
            <person name="Lui A."/>
            <person name="MacDonald P.J."/>
            <person name="Mehta T."/>
            <person name="Montmayeur A."/>
            <person name="Murphy C."/>
            <person name="Neiman D."/>
            <person name="Pearson M."/>
            <person name="Priest M."/>
            <person name="Roberts A."/>
            <person name="Saif S."/>
            <person name="Shea T."/>
            <person name="Shenoy N."/>
            <person name="Sisk P."/>
            <person name="Stolte C."/>
            <person name="Sykes S."/>
            <person name="White J."/>
            <person name="Yandava C."/>
            <person name="Wortman J."/>
            <person name="Nusbaum C."/>
            <person name="Birren B."/>
        </authorList>
    </citation>
    <scope>NUCLEOTIDE SEQUENCE [LARGE SCALE GENOMIC DNA]</scope>
    <source>
        <strain evidence="3 4">WAL-19142</strain>
    </source>
</reference>
<feature type="transmembrane region" description="Helical" evidence="1">
    <location>
        <begin position="153"/>
        <end position="174"/>
    </location>
</feature>
<dbReference type="Proteomes" id="UP000037392">
    <property type="component" value="Unassembled WGS sequence"/>
</dbReference>
<protein>
    <recommendedName>
        <fullName evidence="2">Nucleoside transporter/FeoB GTPase Gate domain-containing protein</fullName>
    </recommendedName>
</protein>
<evidence type="ECO:0000313" key="3">
    <source>
        <dbReference type="EMBL" id="KMW12929.1"/>
    </source>
</evidence>
<keyword evidence="1" id="KW-0472">Membrane</keyword>
<comment type="caution">
    <text evidence="3">The sequence shown here is derived from an EMBL/GenBank/DDBJ whole genome shotgun (WGS) entry which is preliminary data.</text>
</comment>
<accession>A0A0J9BKW4</accession>
<evidence type="ECO:0000259" key="2">
    <source>
        <dbReference type="Pfam" id="PF07670"/>
    </source>
</evidence>
<organism evidence="3 4">
    <name type="scientific">[Clostridium] citroniae WAL-19142</name>
    <dbReference type="NCBI Taxonomy" id="742734"/>
    <lineage>
        <taxon>Bacteria</taxon>
        <taxon>Bacillati</taxon>
        <taxon>Bacillota</taxon>
        <taxon>Clostridia</taxon>
        <taxon>Lachnospirales</taxon>
        <taxon>Lachnospiraceae</taxon>
        <taxon>Enterocloster</taxon>
    </lineage>
</organism>
<keyword evidence="1" id="KW-0812">Transmembrane</keyword>